<dbReference type="AlphaFoldDB" id="A0A633LE77"/>
<feature type="transmembrane region" description="Helical" evidence="5">
    <location>
        <begin position="148"/>
        <end position="169"/>
    </location>
</feature>
<feature type="transmembrane region" description="Helical" evidence="5">
    <location>
        <begin position="214"/>
        <end position="233"/>
    </location>
</feature>
<evidence type="ECO:0000256" key="1">
    <source>
        <dbReference type="ARBA" id="ARBA00004141"/>
    </source>
</evidence>
<feature type="transmembrane region" description="Helical" evidence="5">
    <location>
        <begin position="124"/>
        <end position="141"/>
    </location>
</feature>
<dbReference type="InterPro" id="IPR007016">
    <property type="entry name" value="O-antigen_ligase-rel_domated"/>
</dbReference>
<dbReference type="GO" id="GO:0016874">
    <property type="term" value="F:ligase activity"/>
    <property type="evidence" value="ECO:0007669"/>
    <property type="project" value="UniProtKB-KW"/>
</dbReference>
<accession>A0A633LE77</accession>
<evidence type="ECO:0000256" key="4">
    <source>
        <dbReference type="ARBA" id="ARBA00023136"/>
    </source>
</evidence>
<dbReference type="Pfam" id="PF04932">
    <property type="entry name" value="Wzy_C"/>
    <property type="match status" value="1"/>
</dbReference>
<feature type="transmembrane region" description="Helical" evidence="5">
    <location>
        <begin position="387"/>
        <end position="406"/>
    </location>
</feature>
<keyword evidence="4 5" id="KW-0472">Membrane</keyword>
<protein>
    <submittedName>
        <fullName evidence="7">O-antigen ligase RfaL</fullName>
    </submittedName>
</protein>
<feature type="transmembrane region" description="Helical" evidence="5">
    <location>
        <begin position="93"/>
        <end position="112"/>
    </location>
</feature>
<dbReference type="EMBL" id="AAMHAO010000010">
    <property type="protein sequence ID" value="EDH2826581.1"/>
    <property type="molecule type" value="Genomic_DNA"/>
</dbReference>
<evidence type="ECO:0000256" key="5">
    <source>
        <dbReference type="SAM" id="Phobius"/>
    </source>
</evidence>
<proteinExistence type="predicted"/>
<sequence>MQETPDFDKFIYKSIAYIKINGEKMVISRTISKKEYNWLSIWNISIVAIYFILYFLDGVTRYKHLTAGLMYITALVYVIRYRKKLTAIFKNNLTISLVFFTMVAVYSVFISVDIHYSLSKSANSIFEKLVLVSVVIPVILHREKKENVAKLFIFSLILAIIPVSVIDIRQYINEYHNGILPFTEYEHRYRSDAFIFMSLALLNLWLMPGKINKIIFLVLLTITGVMITGTLQRGTWLSVLVPSLIWVVIKKEWKLSLITIAMLICFGFFVLNQSIFPVQNLFFKLHQTDSSERYGNGTQGSAMDLIMENPIKGYGYGDDIFYRIYNSKVNSHPDWYFKKSIGPHNITLAMWYAAGIAGLFSLWYLLISLMQTALKGYLTTDNIIIKQAWLSILLITLGDMVIRGAFETVRIENLSLLIGTALALKFTSQEVG</sequence>
<keyword evidence="7" id="KW-0436">Ligase</keyword>
<dbReference type="NCBIfam" id="NF012031">
    <property type="entry name" value="PRK15487.1"/>
    <property type="match status" value="1"/>
</dbReference>
<dbReference type="PANTHER" id="PTHR37422:SF17">
    <property type="entry name" value="O-ANTIGEN LIGASE"/>
    <property type="match status" value="1"/>
</dbReference>
<evidence type="ECO:0000256" key="3">
    <source>
        <dbReference type="ARBA" id="ARBA00022989"/>
    </source>
</evidence>
<dbReference type="PANTHER" id="PTHR37422">
    <property type="entry name" value="TEICHURONIC ACID BIOSYNTHESIS PROTEIN TUAE"/>
    <property type="match status" value="1"/>
</dbReference>
<gene>
    <name evidence="7" type="primary">rfaL</name>
    <name evidence="7" type="ORF">GC738_22970</name>
</gene>
<dbReference type="GO" id="GO:0016020">
    <property type="term" value="C:membrane"/>
    <property type="evidence" value="ECO:0007669"/>
    <property type="project" value="UniProtKB-SubCell"/>
</dbReference>
<feature type="transmembrane region" description="Helical" evidence="5">
    <location>
        <begin position="348"/>
        <end position="367"/>
    </location>
</feature>
<feature type="domain" description="O-antigen ligase-related" evidence="6">
    <location>
        <begin position="220"/>
        <end position="361"/>
    </location>
</feature>
<keyword evidence="3 5" id="KW-1133">Transmembrane helix</keyword>
<evidence type="ECO:0000259" key="6">
    <source>
        <dbReference type="Pfam" id="PF04932"/>
    </source>
</evidence>
<evidence type="ECO:0000256" key="2">
    <source>
        <dbReference type="ARBA" id="ARBA00022692"/>
    </source>
</evidence>
<organism evidence="7">
    <name type="scientific">Salmonella enterica</name>
    <name type="common">Salmonella choleraesuis</name>
    <dbReference type="NCBI Taxonomy" id="28901"/>
    <lineage>
        <taxon>Bacteria</taxon>
        <taxon>Pseudomonadati</taxon>
        <taxon>Pseudomonadota</taxon>
        <taxon>Gammaproteobacteria</taxon>
        <taxon>Enterobacterales</taxon>
        <taxon>Enterobacteriaceae</taxon>
        <taxon>Salmonella</taxon>
    </lineage>
</organism>
<comment type="caution">
    <text evidence="7">The sequence shown here is derived from an EMBL/GenBank/DDBJ whole genome shotgun (WGS) entry which is preliminary data.</text>
</comment>
<feature type="transmembrane region" description="Helical" evidence="5">
    <location>
        <begin position="62"/>
        <end position="81"/>
    </location>
</feature>
<feature type="transmembrane region" description="Helical" evidence="5">
    <location>
        <begin position="253"/>
        <end position="271"/>
    </location>
</feature>
<reference evidence="7" key="1">
    <citation type="submission" date="2019-10" db="EMBL/GenBank/DDBJ databases">
        <authorList>
            <consortium name="PulseNet: The National Subtyping Network for Foodborne Disease Surveillance"/>
            <person name="Tarr C.L."/>
            <person name="Trees E."/>
            <person name="Katz L.S."/>
            <person name="Carleton-Romer H.A."/>
            <person name="Stroika S."/>
            <person name="Kucerova Z."/>
            <person name="Roache K.F."/>
            <person name="Sabol A.L."/>
            <person name="Besser J."/>
            <person name="Gerner-Smidt P."/>
        </authorList>
    </citation>
    <scope>NUCLEOTIDE SEQUENCE</scope>
    <source>
        <strain evidence="7">PNUSAS107973</strain>
    </source>
</reference>
<comment type="subcellular location">
    <subcellularLocation>
        <location evidence="1">Membrane</location>
        <topology evidence="1">Multi-pass membrane protein</topology>
    </subcellularLocation>
</comment>
<feature type="transmembrane region" description="Helical" evidence="5">
    <location>
        <begin position="189"/>
        <end position="207"/>
    </location>
</feature>
<evidence type="ECO:0000313" key="7">
    <source>
        <dbReference type="EMBL" id="EDH2826581.1"/>
    </source>
</evidence>
<name>A0A633LE77_SALER</name>
<dbReference type="InterPro" id="IPR051533">
    <property type="entry name" value="WaaL-like"/>
</dbReference>
<feature type="transmembrane region" description="Helical" evidence="5">
    <location>
        <begin position="36"/>
        <end position="56"/>
    </location>
</feature>
<keyword evidence="2 5" id="KW-0812">Transmembrane</keyword>